<evidence type="ECO:0000313" key="6">
    <source>
        <dbReference type="EMBL" id="MDM1072566.1"/>
    </source>
</evidence>
<dbReference type="CDD" id="cd05466">
    <property type="entry name" value="PBP2_LTTR_substrate"/>
    <property type="match status" value="1"/>
</dbReference>
<proteinExistence type="inferred from homology"/>
<comment type="caution">
    <text evidence="6">The sequence shown here is derived from an EMBL/GenBank/DDBJ whole genome shotgun (WGS) entry which is preliminary data.</text>
</comment>
<accession>A0AAJ1QER2</accession>
<dbReference type="Gene3D" id="1.10.10.10">
    <property type="entry name" value="Winged helix-like DNA-binding domain superfamily/Winged helix DNA-binding domain"/>
    <property type="match status" value="1"/>
</dbReference>
<dbReference type="Proteomes" id="UP001170959">
    <property type="component" value="Unassembled WGS sequence"/>
</dbReference>
<dbReference type="PROSITE" id="PS50931">
    <property type="entry name" value="HTH_LYSR"/>
    <property type="match status" value="1"/>
</dbReference>
<gene>
    <name evidence="6" type="ORF">HX001_08690</name>
</gene>
<protein>
    <submittedName>
        <fullName evidence="6">LysR family transcriptional regulator</fullName>
    </submittedName>
</protein>
<dbReference type="InterPro" id="IPR036388">
    <property type="entry name" value="WH-like_DNA-bd_sf"/>
</dbReference>
<dbReference type="GO" id="GO:0003700">
    <property type="term" value="F:DNA-binding transcription factor activity"/>
    <property type="evidence" value="ECO:0007669"/>
    <property type="project" value="InterPro"/>
</dbReference>
<comment type="similarity">
    <text evidence="1">Belongs to the LysR transcriptional regulatory family.</text>
</comment>
<dbReference type="GO" id="GO:0000976">
    <property type="term" value="F:transcription cis-regulatory region binding"/>
    <property type="evidence" value="ECO:0007669"/>
    <property type="project" value="TreeGrafter"/>
</dbReference>
<dbReference type="PANTHER" id="PTHR30126">
    <property type="entry name" value="HTH-TYPE TRANSCRIPTIONAL REGULATOR"/>
    <property type="match status" value="1"/>
</dbReference>
<dbReference type="RefSeq" id="WP_286492978.1">
    <property type="nucleotide sequence ID" value="NZ_JACAGJ010000004.1"/>
</dbReference>
<dbReference type="EMBL" id="JACAGJ010000004">
    <property type="protein sequence ID" value="MDM1072566.1"/>
    <property type="molecule type" value="Genomic_DNA"/>
</dbReference>
<keyword evidence="4" id="KW-0804">Transcription</keyword>
<evidence type="ECO:0000313" key="7">
    <source>
        <dbReference type="Proteomes" id="UP001170959"/>
    </source>
</evidence>
<reference evidence="6" key="2">
    <citation type="journal article" date="2022" name="Sci. Total Environ.">
        <title>Prevalence, transmission, and molecular epidemiology of tet(X)-positive bacteria among humans, animals, and environmental niches in China: An epidemiological, and genomic-based study.</title>
        <authorList>
            <person name="Dong N."/>
            <person name="Zeng Y."/>
            <person name="Cai C."/>
            <person name="Sun C."/>
            <person name="Lu J."/>
            <person name="Liu C."/>
            <person name="Zhou H."/>
            <person name="Sun Q."/>
            <person name="Shu L."/>
            <person name="Wang H."/>
            <person name="Wang Y."/>
            <person name="Wang S."/>
            <person name="Wu C."/>
            <person name="Chan E.W."/>
            <person name="Chen G."/>
            <person name="Shen Z."/>
            <person name="Chen S."/>
            <person name="Zhang R."/>
        </authorList>
    </citation>
    <scope>NUCLEOTIDE SEQUENCE</scope>
    <source>
        <strain evidence="6">R655-4</strain>
    </source>
</reference>
<dbReference type="Gene3D" id="3.40.190.290">
    <property type="match status" value="1"/>
</dbReference>
<dbReference type="AlphaFoldDB" id="A0AAJ1QER2"/>
<dbReference type="PRINTS" id="PR00039">
    <property type="entry name" value="HTHLYSR"/>
</dbReference>
<dbReference type="InterPro" id="IPR000847">
    <property type="entry name" value="LysR_HTH_N"/>
</dbReference>
<dbReference type="SUPFAM" id="SSF46785">
    <property type="entry name" value="Winged helix' DNA-binding domain"/>
    <property type="match status" value="1"/>
</dbReference>
<dbReference type="PANTHER" id="PTHR30126:SF39">
    <property type="entry name" value="HTH-TYPE TRANSCRIPTIONAL REGULATOR CYSL"/>
    <property type="match status" value="1"/>
</dbReference>
<dbReference type="InterPro" id="IPR036390">
    <property type="entry name" value="WH_DNA-bd_sf"/>
</dbReference>
<keyword evidence="3" id="KW-0238">DNA-binding</keyword>
<name>A0AAJ1QER2_9FLAO</name>
<dbReference type="InterPro" id="IPR005119">
    <property type="entry name" value="LysR_subst-bd"/>
</dbReference>
<evidence type="ECO:0000259" key="5">
    <source>
        <dbReference type="PROSITE" id="PS50931"/>
    </source>
</evidence>
<dbReference type="SUPFAM" id="SSF53850">
    <property type="entry name" value="Periplasmic binding protein-like II"/>
    <property type="match status" value="1"/>
</dbReference>
<organism evidence="6 7">
    <name type="scientific">Empedobacter brevis</name>
    <dbReference type="NCBI Taxonomy" id="247"/>
    <lineage>
        <taxon>Bacteria</taxon>
        <taxon>Pseudomonadati</taxon>
        <taxon>Bacteroidota</taxon>
        <taxon>Flavobacteriia</taxon>
        <taxon>Flavobacteriales</taxon>
        <taxon>Weeksellaceae</taxon>
        <taxon>Empedobacter</taxon>
    </lineage>
</organism>
<dbReference type="Pfam" id="PF03466">
    <property type="entry name" value="LysR_substrate"/>
    <property type="match status" value="1"/>
</dbReference>
<sequence>MVNFEWYRTFVAIYQCGNLTKASQELSISQPNASVHLASLEQYVGNKLFDRLPRKMIPTNHGKKLYTQIVASVENLSSVERSFRKNSSNNIYTLRLGCPIEFFYTRLAGRIAGLPFHLDVTFGTAKELVQQMIDGELDFVIASKKAIENRQIVYEPILTENFIIVGNYGLEIEELQKYIDVKDNDGIENWLLDQDWYAYSSDLAFIRRFWLKNFNKRPMIDPSNVIPNLNVILKAIEGGGGISVVSDYLAEDFINKGTVKTIWNGNNETSNTLFLAYDKSKVSIDKIEEVRRWVMMD</sequence>
<feature type="domain" description="HTH lysR-type" evidence="5">
    <location>
        <begin position="2"/>
        <end position="59"/>
    </location>
</feature>
<evidence type="ECO:0000256" key="3">
    <source>
        <dbReference type="ARBA" id="ARBA00023125"/>
    </source>
</evidence>
<evidence type="ECO:0000256" key="2">
    <source>
        <dbReference type="ARBA" id="ARBA00023015"/>
    </source>
</evidence>
<reference evidence="6" key="1">
    <citation type="submission" date="2020-06" db="EMBL/GenBank/DDBJ databases">
        <authorList>
            <person name="Dong N."/>
        </authorList>
    </citation>
    <scope>NUCLEOTIDE SEQUENCE</scope>
    <source>
        <strain evidence="6">R655-4</strain>
    </source>
</reference>
<evidence type="ECO:0000256" key="4">
    <source>
        <dbReference type="ARBA" id="ARBA00023163"/>
    </source>
</evidence>
<evidence type="ECO:0000256" key="1">
    <source>
        <dbReference type="ARBA" id="ARBA00009437"/>
    </source>
</evidence>
<keyword evidence="2" id="KW-0805">Transcription regulation</keyword>
<dbReference type="Pfam" id="PF00126">
    <property type="entry name" value="HTH_1"/>
    <property type="match status" value="1"/>
</dbReference>